<evidence type="ECO:0000313" key="1">
    <source>
        <dbReference type="EMBL" id="SEH88534.1"/>
    </source>
</evidence>
<dbReference type="Proteomes" id="UP000198559">
    <property type="component" value="Unassembled WGS sequence"/>
</dbReference>
<accession>A0A1H6LQQ4</accession>
<dbReference type="AlphaFoldDB" id="A0A1H6LQQ4"/>
<organism evidence="1 2">
    <name type="scientific">Bathymodiolus azoricus thioautotrophic gill symbiont</name>
    <dbReference type="NCBI Taxonomy" id="235205"/>
    <lineage>
        <taxon>Bacteria</taxon>
        <taxon>Pseudomonadati</taxon>
        <taxon>Pseudomonadota</taxon>
        <taxon>Gammaproteobacteria</taxon>
        <taxon>sulfur-oxidizing symbionts</taxon>
    </lineage>
</organism>
<gene>
    <name evidence="1" type="ORF">BAZSYMB_GCONTIG00655_1</name>
</gene>
<proteinExistence type="predicted"/>
<dbReference type="EMBL" id="CVUD02000210">
    <property type="protein sequence ID" value="SEH88534.1"/>
    <property type="molecule type" value="Genomic_DNA"/>
</dbReference>
<evidence type="ECO:0000313" key="2">
    <source>
        <dbReference type="Proteomes" id="UP000198559"/>
    </source>
</evidence>
<protein>
    <recommendedName>
        <fullName evidence="3">Secreted protein</fullName>
    </recommendedName>
</protein>
<name>A0A1H6LQQ4_9GAMM</name>
<sequence>MRINFISCAPLIFCTTKPYCLVLESDSSTNVICL</sequence>
<evidence type="ECO:0008006" key="3">
    <source>
        <dbReference type="Google" id="ProtNLM"/>
    </source>
</evidence>
<reference evidence="2" key="1">
    <citation type="submission" date="2016-06" db="EMBL/GenBank/DDBJ databases">
        <authorList>
            <person name="Petersen J."/>
            <person name="Sayavedra L."/>
        </authorList>
    </citation>
    <scope>NUCLEOTIDE SEQUENCE [LARGE SCALE GENOMIC DNA]</scope>
    <source>
        <strain evidence="2">BazSymB</strain>
    </source>
</reference>